<dbReference type="InterPro" id="IPR036291">
    <property type="entry name" value="NAD(P)-bd_dom_sf"/>
</dbReference>
<dbReference type="SUPFAM" id="SSF51735">
    <property type="entry name" value="NAD(P)-binding Rossmann-fold domains"/>
    <property type="match status" value="1"/>
</dbReference>
<feature type="domain" description="NAD-dependent epimerase/dehydratase" evidence="1">
    <location>
        <begin position="4"/>
        <end position="207"/>
    </location>
</feature>
<dbReference type="RefSeq" id="WP_088982433.1">
    <property type="nucleotide sequence ID" value="NZ_LT607413.1"/>
</dbReference>
<dbReference type="InterPro" id="IPR001509">
    <property type="entry name" value="Epimerase_deHydtase"/>
</dbReference>
<gene>
    <name evidence="2" type="ORF">GA0070618_3308</name>
</gene>
<dbReference type="Proteomes" id="UP000198253">
    <property type="component" value="Chromosome I"/>
</dbReference>
<dbReference type="Gene3D" id="3.40.50.720">
    <property type="entry name" value="NAD(P)-binding Rossmann-like Domain"/>
    <property type="match status" value="1"/>
</dbReference>
<dbReference type="Pfam" id="PF01370">
    <property type="entry name" value="Epimerase"/>
    <property type="match status" value="1"/>
</dbReference>
<dbReference type="AlphaFoldDB" id="A0A1C4XSV6"/>
<dbReference type="InParanoid" id="A0A1C4XSV6"/>
<evidence type="ECO:0000313" key="2">
    <source>
        <dbReference type="EMBL" id="SCF11446.1"/>
    </source>
</evidence>
<dbReference type="OrthoDB" id="7941246at2"/>
<dbReference type="EMBL" id="LT607413">
    <property type="protein sequence ID" value="SCF11446.1"/>
    <property type="molecule type" value="Genomic_DNA"/>
</dbReference>
<proteinExistence type="predicted"/>
<evidence type="ECO:0000313" key="3">
    <source>
        <dbReference type="Proteomes" id="UP000198253"/>
    </source>
</evidence>
<organism evidence="2 3">
    <name type="scientific">Micromonospora echinospora</name>
    <name type="common">Micromonospora purpurea</name>
    <dbReference type="NCBI Taxonomy" id="1877"/>
    <lineage>
        <taxon>Bacteria</taxon>
        <taxon>Bacillati</taxon>
        <taxon>Actinomycetota</taxon>
        <taxon>Actinomycetes</taxon>
        <taxon>Micromonosporales</taxon>
        <taxon>Micromonosporaceae</taxon>
        <taxon>Micromonospora</taxon>
    </lineage>
</organism>
<sequence>MRLLILGGTQFLGRATARLAVAQGHDVTCVARGTSGTPVAGVRFVAADRSDPAGLAPLDGERFDAAIDVTRWLDQAHHTVAALAGRVGHWSFVSSISVYAGFAAPGGGVADTPLLPPAPEGVTGPGPDFQWYGECKVSIENLYAEAVERLFVCRAGLIIGPEDPSDRFPYWVRRLAAGGEVLAPGAPDDPVQYVDVDDLAAWLLHAAVTDLTGTYDGIGAPVPRVEALHGIAAGVGSPEPRLTWVNGAFLQSREIRPWSGERSLPLWVPGAEWAGFLARDARPALAAGLVTRPVSETARRTLTWMDADPGAVRQGGLDPVDEAAVLREWHADGGR</sequence>
<keyword evidence="3" id="KW-1185">Reference proteome</keyword>
<reference evidence="3" key="1">
    <citation type="submission" date="2016-06" db="EMBL/GenBank/DDBJ databases">
        <authorList>
            <person name="Varghese N."/>
            <person name="Submissions Spin"/>
        </authorList>
    </citation>
    <scope>NUCLEOTIDE SEQUENCE [LARGE SCALE GENOMIC DNA]</scope>
    <source>
        <strain evidence="3">DSM 43816</strain>
    </source>
</reference>
<protein>
    <submittedName>
        <fullName evidence="2">Nucleoside-diphosphate-sugar epimerase</fullName>
    </submittedName>
</protein>
<name>A0A1C4XSV6_MICEC</name>
<accession>A0A1C4XSV6</accession>
<evidence type="ECO:0000259" key="1">
    <source>
        <dbReference type="Pfam" id="PF01370"/>
    </source>
</evidence>